<dbReference type="AlphaFoldDB" id="A0A095SQB9"/>
<dbReference type="InterPro" id="IPR036890">
    <property type="entry name" value="HATPase_C_sf"/>
</dbReference>
<comment type="caution">
    <text evidence="11">The sequence shown here is derived from an EMBL/GenBank/DDBJ whole genome shotgun (WGS) entry which is preliminary data.</text>
</comment>
<keyword evidence="7" id="KW-0067">ATP-binding</keyword>
<dbReference type="InterPro" id="IPR005467">
    <property type="entry name" value="His_kinase_dom"/>
</dbReference>
<dbReference type="EMBL" id="JRHH01000006">
    <property type="protein sequence ID" value="KGD66767.1"/>
    <property type="molecule type" value="Genomic_DNA"/>
</dbReference>
<proteinExistence type="predicted"/>
<keyword evidence="3" id="KW-0597">Phosphoprotein</keyword>
<evidence type="ECO:0000259" key="10">
    <source>
        <dbReference type="PROSITE" id="PS50109"/>
    </source>
</evidence>
<evidence type="ECO:0000256" key="1">
    <source>
        <dbReference type="ARBA" id="ARBA00000085"/>
    </source>
</evidence>
<dbReference type="InterPro" id="IPR050482">
    <property type="entry name" value="Sensor_HK_TwoCompSys"/>
</dbReference>
<dbReference type="CDD" id="cd16917">
    <property type="entry name" value="HATPase_UhpB-NarQ-NarX-like"/>
    <property type="match status" value="1"/>
</dbReference>
<sequence length="264" mass="30071">MEREEIQLLIISSSIVLFTLLTTVFILFYYFQKKKSEFLLDKIESELIFQSELVKSKIEIKEQTLTNVSRELHDNIGQILSVALMEMNMMLEQKENFSKSQLLETKQLVNKSLNEIRVLAKLINGDVTIESNFIDAVSDDLERIQKFKNIKCSLQLEGDFIALNKEHETIIYRILQESISNILKHSQSEVIDLKIKFSNQICTIEISDKGKGFGVDSCKKGSGLLNMKTRAKLIGADLTVNSSSQGSKITIIYPIPVQIESQDE</sequence>
<evidence type="ECO:0000256" key="5">
    <source>
        <dbReference type="ARBA" id="ARBA00022741"/>
    </source>
</evidence>
<evidence type="ECO:0000256" key="9">
    <source>
        <dbReference type="SAM" id="Phobius"/>
    </source>
</evidence>
<dbReference type="InterPro" id="IPR011712">
    <property type="entry name" value="Sig_transdc_His_kin_sub3_dim/P"/>
</dbReference>
<dbReference type="Pfam" id="PF07730">
    <property type="entry name" value="HisKA_3"/>
    <property type="match status" value="1"/>
</dbReference>
<feature type="transmembrane region" description="Helical" evidence="9">
    <location>
        <begin position="6"/>
        <end position="31"/>
    </location>
</feature>
<dbReference type="GO" id="GO:0016020">
    <property type="term" value="C:membrane"/>
    <property type="evidence" value="ECO:0007669"/>
    <property type="project" value="InterPro"/>
</dbReference>
<dbReference type="RefSeq" id="WP_035128553.1">
    <property type="nucleotide sequence ID" value="NZ_JRHH01000006.1"/>
</dbReference>
<dbReference type="PANTHER" id="PTHR24421">
    <property type="entry name" value="NITRATE/NITRITE SENSOR PROTEIN NARX-RELATED"/>
    <property type="match status" value="1"/>
</dbReference>
<dbReference type="Gene3D" id="1.20.5.1930">
    <property type="match status" value="1"/>
</dbReference>
<evidence type="ECO:0000256" key="7">
    <source>
        <dbReference type="ARBA" id="ARBA00022840"/>
    </source>
</evidence>
<dbReference type="Proteomes" id="UP000029554">
    <property type="component" value="Unassembled WGS sequence"/>
</dbReference>
<evidence type="ECO:0000313" key="11">
    <source>
        <dbReference type="EMBL" id="KGD66767.1"/>
    </source>
</evidence>
<name>A0A095SQB9_9FLAO</name>
<gene>
    <name evidence="11" type="ORF">LG45_15125</name>
</gene>
<dbReference type="eggNOG" id="COG4585">
    <property type="taxonomic scope" value="Bacteria"/>
</dbReference>
<keyword evidence="9" id="KW-1133">Transmembrane helix</keyword>
<keyword evidence="5" id="KW-0547">Nucleotide-binding</keyword>
<keyword evidence="6 11" id="KW-0418">Kinase</keyword>
<evidence type="ECO:0000313" key="12">
    <source>
        <dbReference type="Proteomes" id="UP000029554"/>
    </source>
</evidence>
<evidence type="ECO:0000256" key="6">
    <source>
        <dbReference type="ARBA" id="ARBA00022777"/>
    </source>
</evidence>
<dbReference type="Gene3D" id="3.30.565.10">
    <property type="entry name" value="Histidine kinase-like ATPase, C-terminal domain"/>
    <property type="match status" value="1"/>
</dbReference>
<protein>
    <recommendedName>
        <fullName evidence="2">histidine kinase</fullName>
        <ecNumber evidence="2">2.7.13.3</ecNumber>
    </recommendedName>
</protein>
<evidence type="ECO:0000256" key="8">
    <source>
        <dbReference type="ARBA" id="ARBA00023012"/>
    </source>
</evidence>
<dbReference type="GO" id="GO:0000155">
    <property type="term" value="F:phosphorelay sensor kinase activity"/>
    <property type="evidence" value="ECO:0007669"/>
    <property type="project" value="InterPro"/>
</dbReference>
<dbReference type="SUPFAM" id="SSF55874">
    <property type="entry name" value="ATPase domain of HSP90 chaperone/DNA topoisomerase II/histidine kinase"/>
    <property type="match status" value="1"/>
</dbReference>
<dbReference type="OrthoDB" id="9760839at2"/>
<evidence type="ECO:0000256" key="3">
    <source>
        <dbReference type="ARBA" id="ARBA00022553"/>
    </source>
</evidence>
<dbReference type="SMART" id="SM00387">
    <property type="entry name" value="HATPase_c"/>
    <property type="match status" value="1"/>
</dbReference>
<keyword evidence="12" id="KW-1185">Reference proteome</keyword>
<dbReference type="STRING" id="1453498.LG45_15125"/>
<keyword evidence="9" id="KW-0472">Membrane</keyword>
<keyword evidence="8" id="KW-0902">Two-component regulatory system</keyword>
<comment type="catalytic activity">
    <reaction evidence="1">
        <text>ATP + protein L-histidine = ADP + protein N-phospho-L-histidine.</text>
        <dbReference type="EC" id="2.7.13.3"/>
    </reaction>
</comment>
<feature type="domain" description="Histidine kinase" evidence="10">
    <location>
        <begin position="67"/>
        <end position="257"/>
    </location>
</feature>
<evidence type="ECO:0000256" key="4">
    <source>
        <dbReference type="ARBA" id="ARBA00022679"/>
    </source>
</evidence>
<organism evidence="11 12">
    <name type="scientific">Flavobacterium aquatile LMG 4008 = ATCC 11947</name>
    <dbReference type="NCBI Taxonomy" id="1453498"/>
    <lineage>
        <taxon>Bacteria</taxon>
        <taxon>Pseudomonadati</taxon>
        <taxon>Bacteroidota</taxon>
        <taxon>Flavobacteriia</taxon>
        <taxon>Flavobacteriales</taxon>
        <taxon>Flavobacteriaceae</taxon>
        <taxon>Flavobacterium</taxon>
    </lineage>
</organism>
<dbReference type="GO" id="GO:0046983">
    <property type="term" value="F:protein dimerization activity"/>
    <property type="evidence" value="ECO:0007669"/>
    <property type="project" value="InterPro"/>
</dbReference>
<dbReference type="GO" id="GO:0005524">
    <property type="term" value="F:ATP binding"/>
    <property type="evidence" value="ECO:0007669"/>
    <property type="project" value="UniProtKB-KW"/>
</dbReference>
<keyword evidence="9" id="KW-0812">Transmembrane</keyword>
<evidence type="ECO:0000256" key="2">
    <source>
        <dbReference type="ARBA" id="ARBA00012438"/>
    </source>
</evidence>
<dbReference type="InterPro" id="IPR003594">
    <property type="entry name" value="HATPase_dom"/>
</dbReference>
<dbReference type="PANTHER" id="PTHR24421:SF10">
    <property type="entry name" value="NITRATE_NITRITE SENSOR PROTEIN NARQ"/>
    <property type="match status" value="1"/>
</dbReference>
<dbReference type="PROSITE" id="PS50109">
    <property type="entry name" value="HIS_KIN"/>
    <property type="match status" value="1"/>
</dbReference>
<dbReference type="Pfam" id="PF02518">
    <property type="entry name" value="HATPase_c"/>
    <property type="match status" value="1"/>
</dbReference>
<reference evidence="11 12" key="1">
    <citation type="submission" date="2014-09" db="EMBL/GenBank/DDBJ databases">
        <title>Whole Genome Shotgun of Flavobacterium aquatile LMG 4008.</title>
        <authorList>
            <person name="Gale A.N."/>
            <person name="Pipes S.E."/>
            <person name="Newman J.D."/>
        </authorList>
    </citation>
    <scope>NUCLEOTIDE SEQUENCE [LARGE SCALE GENOMIC DNA]</scope>
    <source>
        <strain evidence="11 12">LMG 4008</strain>
    </source>
</reference>
<keyword evidence="4" id="KW-0808">Transferase</keyword>
<dbReference type="EC" id="2.7.13.3" evidence="2"/>
<accession>A0A095SQB9</accession>